<dbReference type="AlphaFoldDB" id="A0A4C1WYM4"/>
<feature type="compositionally biased region" description="Low complexity" evidence="1">
    <location>
        <begin position="17"/>
        <end position="31"/>
    </location>
</feature>
<proteinExistence type="predicted"/>
<keyword evidence="3" id="KW-1185">Reference proteome</keyword>
<comment type="caution">
    <text evidence="2">The sequence shown here is derived from an EMBL/GenBank/DDBJ whole genome shotgun (WGS) entry which is preliminary data.</text>
</comment>
<accession>A0A4C1WYM4</accession>
<dbReference type="EMBL" id="BGZK01000696">
    <property type="protein sequence ID" value="GBP56568.1"/>
    <property type="molecule type" value="Genomic_DNA"/>
</dbReference>
<feature type="region of interest" description="Disordered" evidence="1">
    <location>
        <begin position="1"/>
        <end position="31"/>
    </location>
</feature>
<name>A0A4C1WYM4_EUMVA</name>
<reference evidence="2 3" key="1">
    <citation type="journal article" date="2019" name="Commun. Biol.">
        <title>The bagworm genome reveals a unique fibroin gene that provides high tensile strength.</title>
        <authorList>
            <person name="Kono N."/>
            <person name="Nakamura H."/>
            <person name="Ohtoshi R."/>
            <person name="Tomita M."/>
            <person name="Numata K."/>
            <person name="Arakawa K."/>
        </authorList>
    </citation>
    <scope>NUCLEOTIDE SEQUENCE [LARGE SCALE GENOMIC DNA]</scope>
</reference>
<gene>
    <name evidence="2" type="ORF">EVAR_80329_1</name>
</gene>
<evidence type="ECO:0000313" key="2">
    <source>
        <dbReference type="EMBL" id="GBP56568.1"/>
    </source>
</evidence>
<organism evidence="2 3">
    <name type="scientific">Eumeta variegata</name>
    <name type="common">Bagworm moth</name>
    <name type="synonym">Eumeta japonica</name>
    <dbReference type="NCBI Taxonomy" id="151549"/>
    <lineage>
        <taxon>Eukaryota</taxon>
        <taxon>Metazoa</taxon>
        <taxon>Ecdysozoa</taxon>
        <taxon>Arthropoda</taxon>
        <taxon>Hexapoda</taxon>
        <taxon>Insecta</taxon>
        <taxon>Pterygota</taxon>
        <taxon>Neoptera</taxon>
        <taxon>Endopterygota</taxon>
        <taxon>Lepidoptera</taxon>
        <taxon>Glossata</taxon>
        <taxon>Ditrysia</taxon>
        <taxon>Tineoidea</taxon>
        <taxon>Psychidae</taxon>
        <taxon>Oiketicinae</taxon>
        <taxon>Eumeta</taxon>
    </lineage>
</organism>
<evidence type="ECO:0000313" key="3">
    <source>
        <dbReference type="Proteomes" id="UP000299102"/>
    </source>
</evidence>
<dbReference type="Proteomes" id="UP000299102">
    <property type="component" value="Unassembled WGS sequence"/>
</dbReference>
<protein>
    <submittedName>
        <fullName evidence="2">Uncharacterized protein</fullName>
    </submittedName>
</protein>
<sequence length="124" mass="13465">MLFRPTNVKARRKAGSKRAPAAGRRVGAVKAGHAPEKGLITTVKGHRQRSLRTTRVGGHRAPCTLATCRRVHCGLLGTNRISDGEGIYNGGAGRWVEILYMMSNVNIAAKPKPHCKKDIKLSEI</sequence>
<evidence type="ECO:0000256" key="1">
    <source>
        <dbReference type="SAM" id="MobiDB-lite"/>
    </source>
</evidence>